<reference evidence="4" key="1">
    <citation type="submission" date="2021-06" db="EMBL/GenBank/DDBJ databases">
        <title>Comparative genomics, transcriptomics and evolutionary studies reveal genomic signatures of adaptation to plant cell wall in hemibiotrophic fungi.</title>
        <authorList>
            <consortium name="DOE Joint Genome Institute"/>
            <person name="Baroncelli R."/>
            <person name="Diaz J.F."/>
            <person name="Benocci T."/>
            <person name="Peng M."/>
            <person name="Battaglia E."/>
            <person name="Haridas S."/>
            <person name="Andreopoulos W."/>
            <person name="Labutti K."/>
            <person name="Pangilinan J."/>
            <person name="Floch G.L."/>
            <person name="Makela M.R."/>
            <person name="Henrissat B."/>
            <person name="Grigoriev I.V."/>
            <person name="Crouch J.A."/>
            <person name="De Vries R.P."/>
            <person name="Sukno S.A."/>
            <person name="Thon M.R."/>
        </authorList>
    </citation>
    <scope>NUCLEOTIDE SEQUENCE</scope>
    <source>
        <strain evidence="4">MAFF235873</strain>
    </source>
</reference>
<gene>
    <name evidence="4" type="ORF">LX32DRAFT_692905</name>
</gene>
<organism evidence="4 5">
    <name type="scientific">Colletotrichum zoysiae</name>
    <dbReference type="NCBI Taxonomy" id="1216348"/>
    <lineage>
        <taxon>Eukaryota</taxon>
        <taxon>Fungi</taxon>
        <taxon>Dikarya</taxon>
        <taxon>Ascomycota</taxon>
        <taxon>Pezizomycotina</taxon>
        <taxon>Sordariomycetes</taxon>
        <taxon>Hypocreomycetidae</taxon>
        <taxon>Glomerellales</taxon>
        <taxon>Glomerellaceae</taxon>
        <taxon>Colletotrichum</taxon>
        <taxon>Colletotrichum graminicola species complex</taxon>
    </lineage>
</organism>
<evidence type="ECO:0000256" key="2">
    <source>
        <dbReference type="SAM" id="MobiDB-lite"/>
    </source>
</evidence>
<protein>
    <submittedName>
        <fullName evidence="4">Uncharacterized protein</fullName>
    </submittedName>
</protein>
<keyword evidence="1" id="KW-0175">Coiled coil</keyword>
<dbReference type="Proteomes" id="UP001232148">
    <property type="component" value="Unassembled WGS sequence"/>
</dbReference>
<comment type="caution">
    <text evidence="4">The sequence shown here is derived from an EMBL/GenBank/DDBJ whole genome shotgun (WGS) entry which is preliminary data.</text>
</comment>
<feature type="region of interest" description="Disordered" evidence="2">
    <location>
        <begin position="1"/>
        <end position="30"/>
    </location>
</feature>
<dbReference type="EMBL" id="MU842858">
    <property type="protein sequence ID" value="KAK2029854.1"/>
    <property type="molecule type" value="Genomic_DNA"/>
</dbReference>
<evidence type="ECO:0000256" key="1">
    <source>
        <dbReference type="SAM" id="Coils"/>
    </source>
</evidence>
<proteinExistence type="predicted"/>
<name>A0AAD9HL75_9PEZI</name>
<sequence length="178" mass="19639">MDLQPDGMDSQPDSMDFHFGSQPDRLAEPSAEQISAGVKAFDSMSEDDLVSRITSLDSKLDNRLVSIDTKLDNLVAKVGCLDAKSDNLEAKLDNFETKLDNVYKQAEYLHGNVVKLNAKFLKADKEQRKYEMNKVKTSLADGFSFIKDTISDGLFRGNGLWLACLVVVVGVVAAIVFI</sequence>
<keyword evidence="5" id="KW-1185">Reference proteome</keyword>
<keyword evidence="3" id="KW-0812">Transmembrane</keyword>
<keyword evidence="3" id="KW-0472">Membrane</keyword>
<accession>A0AAD9HL75</accession>
<evidence type="ECO:0000313" key="4">
    <source>
        <dbReference type="EMBL" id="KAK2029854.1"/>
    </source>
</evidence>
<dbReference type="AlphaFoldDB" id="A0AAD9HL75"/>
<dbReference type="Gene3D" id="1.20.5.2280">
    <property type="match status" value="1"/>
</dbReference>
<keyword evidence="3" id="KW-1133">Transmembrane helix</keyword>
<feature type="coiled-coil region" evidence="1">
    <location>
        <begin position="78"/>
        <end position="105"/>
    </location>
</feature>
<feature type="transmembrane region" description="Helical" evidence="3">
    <location>
        <begin position="159"/>
        <end position="177"/>
    </location>
</feature>
<evidence type="ECO:0000256" key="3">
    <source>
        <dbReference type="SAM" id="Phobius"/>
    </source>
</evidence>
<evidence type="ECO:0000313" key="5">
    <source>
        <dbReference type="Proteomes" id="UP001232148"/>
    </source>
</evidence>